<sequence length="291" mass="32544">MKKSNLAGAAVFISMAVNNVNAANMAYVEVNANNMENTACYVRSDTKKPYFDIVSIFAANINGKSPDSPEIYFNSNVSAVLNSDQVANLQKRGMKVLVTLLGNHENAGWACMTDPVAAKKFANAIVSTVNNFHLDGIDIDDEYSTCKPNNYSITMIAQAIKSNPAFKGKLLTKALFNDYYYFKESYNGHKLSEYLDYGWEMSYSNGNFDGRLTQYLQNGMTADRLMLGGWASRFYPDPFAIGQYSVNNHLAGMMVYDITKTSQDYLSRLLRSENDQLRLDVLPGCLQDKIR</sequence>
<keyword evidence="8" id="KW-1185">Reference proteome</keyword>
<dbReference type="Proteomes" id="UP000324194">
    <property type="component" value="Chromosome 1"/>
</dbReference>
<dbReference type="InterPro" id="IPR017853">
    <property type="entry name" value="GH"/>
</dbReference>
<dbReference type="EMBL" id="LR699119">
    <property type="protein sequence ID" value="VVC75558.1"/>
    <property type="molecule type" value="Genomic_DNA"/>
</dbReference>
<feature type="signal peptide" evidence="5">
    <location>
        <begin position="1"/>
        <end position="22"/>
    </location>
</feature>
<dbReference type="GO" id="GO:0005975">
    <property type="term" value="P:carbohydrate metabolic process"/>
    <property type="evidence" value="ECO:0007669"/>
    <property type="project" value="InterPro"/>
</dbReference>
<comment type="similarity">
    <text evidence="4">Belongs to the glycosyl hydrolase 18 family.</text>
</comment>
<evidence type="ECO:0000256" key="3">
    <source>
        <dbReference type="RuleBase" id="RU000489"/>
    </source>
</evidence>
<evidence type="ECO:0000256" key="5">
    <source>
        <dbReference type="SAM" id="SignalP"/>
    </source>
</evidence>
<keyword evidence="2 3" id="KW-0326">Glycosidase</keyword>
<proteinExistence type="inferred from homology"/>
<evidence type="ECO:0000259" key="6">
    <source>
        <dbReference type="PROSITE" id="PS51910"/>
    </source>
</evidence>
<dbReference type="AlphaFoldDB" id="A0A5E4PGB6"/>
<protein>
    <submittedName>
        <fullName evidence="7">Endo-beta-N-acetylglucosaminidase H</fullName>
    </submittedName>
</protein>
<dbReference type="InterPro" id="IPR001579">
    <property type="entry name" value="Glyco_hydro_18_chit_AS"/>
</dbReference>
<dbReference type="Gene3D" id="3.20.20.80">
    <property type="entry name" value="Glycosidases"/>
    <property type="match status" value="1"/>
</dbReference>
<accession>A0A5E4PGB6</accession>
<keyword evidence="5" id="KW-0732">Signal</keyword>
<dbReference type="RefSeq" id="WP_172622727.1">
    <property type="nucleotide sequence ID" value="NZ_LR699119.1"/>
</dbReference>
<feature type="domain" description="GH18" evidence="6">
    <location>
        <begin position="22"/>
        <end position="291"/>
    </location>
</feature>
<reference evidence="7 8" key="1">
    <citation type="submission" date="2019-08" db="EMBL/GenBank/DDBJ databases">
        <authorList>
            <person name="Guy L."/>
        </authorList>
    </citation>
    <scope>NUCLEOTIDE SEQUENCE [LARGE SCALE GENOMIC DNA]</scope>
    <source>
        <strain evidence="7 8">SGT-108</strain>
    </source>
</reference>
<dbReference type="GO" id="GO:0004553">
    <property type="term" value="F:hydrolase activity, hydrolyzing O-glycosyl compounds"/>
    <property type="evidence" value="ECO:0007669"/>
    <property type="project" value="InterPro"/>
</dbReference>
<evidence type="ECO:0000313" key="7">
    <source>
        <dbReference type="EMBL" id="VVC75558.1"/>
    </source>
</evidence>
<dbReference type="SUPFAM" id="SSF51445">
    <property type="entry name" value="(Trans)glycosidases"/>
    <property type="match status" value="1"/>
</dbReference>
<evidence type="ECO:0000256" key="2">
    <source>
        <dbReference type="ARBA" id="ARBA00023295"/>
    </source>
</evidence>
<evidence type="ECO:0000313" key="8">
    <source>
        <dbReference type="Proteomes" id="UP000324194"/>
    </source>
</evidence>
<dbReference type="PROSITE" id="PS01095">
    <property type="entry name" value="GH18_1"/>
    <property type="match status" value="1"/>
</dbReference>
<dbReference type="KEGG" id="asip:AQUSIP_08480"/>
<dbReference type="InterPro" id="IPR001223">
    <property type="entry name" value="Glyco_hydro18_cat"/>
</dbReference>
<dbReference type="PROSITE" id="PS51910">
    <property type="entry name" value="GH18_2"/>
    <property type="match status" value="1"/>
</dbReference>
<dbReference type="Pfam" id="PF00704">
    <property type="entry name" value="Glyco_hydro_18"/>
    <property type="match status" value="1"/>
</dbReference>
<name>A0A5E4PGB6_9COXI</name>
<organism evidence="7 8">
    <name type="scientific">Aquicella siphonis</name>
    <dbReference type="NCBI Taxonomy" id="254247"/>
    <lineage>
        <taxon>Bacteria</taxon>
        <taxon>Pseudomonadati</taxon>
        <taxon>Pseudomonadota</taxon>
        <taxon>Gammaproteobacteria</taxon>
        <taxon>Legionellales</taxon>
        <taxon>Coxiellaceae</taxon>
        <taxon>Aquicella</taxon>
    </lineage>
</organism>
<gene>
    <name evidence="7" type="ORF">AQUSIP_08480</name>
</gene>
<evidence type="ECO:0000256" key="4">
    <source>
        <dbReference type="RuleBase" id="RU004453"/>
    </source>
</evidence>
<evidence type="ECO:0000256" key="1">
    <source>
        <dbReference type="ARBA" id="ARBA00022801"/>
    </source>
</evidence>
<keyword evidence="1 3" id="KW-0378">Hydrolase</keyword>
<feature type="chain" id="PRO_5022885238" evidence="5">
    <location>
        <begin position="23"/>
        <end position="291"/>
    </location>
</feature>